<feature type="region of interest" description="Disordered" evidence="1">
    <location>
        <begin position="61"/>
        <end position="100"/>
    </location>
</feature>
<gene>
    <name evidence="2" type="ORF">ANN_27886</name>
</gene>
<evidence type="ECO:0000313" key="2">
    <source>
        <dbReference type="EMBL" id="KAJ4425690.1"/>
    </source>
</evidence>
<dbReference type="EMBL" id="JAJSOF020000042">
    <property type="protein sequence ID" value="KAJ4425690.1"/>
    <property type="molecule type" value="Genomic_DNA"/>
</dbReference>
<comment type="caution">
    <text evidence="2">The sequence shown here is derived from an EMBL/GenBank/DDBJ whole genome shotgun (WGS) entry which is preliminary data.</text>
</comment>
<name>A0ABQ8RVL5_PERAM</name>
<protein>
    <submittedName>
        <fullName evidence="2">Uncharacterized protein</fullName>
    </submittedName>
</protein>
<keyword evidence="3" id="KW-1185">Reference proteome</keyword>
<dbReference type="Proteomes" id="UP001148838">
    <property type="component" value="Unassembled WGS sequence"/>
</dbReference>
<evidence type="ECO:0000313" key="3">
    <source>
        <dbReference type="Proteomes" id="UP001148838"/>
    </source>
</evidence>
<organism evidence="2 3">
    <name type="scientific">Periplaneta americana</name>
    <name type="common">American cockroach</name>
    <name type="synonym">Blatta americana</name>
    <dbReference type="NCBI Taxonomy" id="6978"/>
    <lineage>
        <taxon>Eukaryota</taxon>
        <taxon>Metazoa</taxon>
        <taxon>Ecdysozoa</taxon>
        <taxon>Arthropoda</taxon>
        <taxon>Hexapoda</taxon>
        <taxon>Insecta</taxon>
        <taxon>Pterygota</taxon>
        <taxon>Neoptera</taxon>
        <taxon>Polyneoptera</taxon>
        <taxon>Dictyoptera</taxon>
        <taxon>Blattodea</taxon>
        <taxon>Blattoidea</taxon>
        <taxon>Blattidae</taxon>
        <taxon>Blattinae</taxon>
        <taxon>Periplaneta</taxon>
    </lineage>
</organism>
<proteinExistence type="predicted"/>
<evidence type="ECO:0000256" key="1">
    <source>
        <dbReference type="SAM" id="MobiDB-lite"/>
    </source>
</evidence>
<reference evidence="2 3" key="1">
    <citation type="journal article" date="2022" name="Allergy">
        <title>Genome assembly and annotation of Periplaneta americana reveal a comprehensive cockroach allergen profile.</title>
        <authorList>
            <person name="Wang L."/>
            <person name="Xiong Q."/>
            <person name="Saelim N."/>
            <person name="Wang L."/>
            <person name="Nong W."/>
            <person name="Wan A.T."/>
            <person name="Shi M."/>
            <person name="Liu X."/>
            <person name="Cao Q."/>
            <person name="Hui J.H.L."/>
            <person name="Sookrung N."/>
            <person name="Leung T.F."/>
            <person name="Tungtrongchitr A."/>
            <person name="Tsui S.K.W."/>
        </authorList>
    </citation>
    <scope>NUCLEOTIDE SEQUENCE [LARGE SCALE GENOMIC DNA]</scope>
    <source>
        <strain evidence="2">PWHHKU_190912</strain>
    </source>
</reference>
<accession>A0ABQ8RVL5</accession>
<sequence length="100" mass="11335">MADTGVYTIQERLMVNVWVLEKQRTGETYEEIRENFFNRFSKAVPSGANLQKLEKKTFSSTGSVLDAKRSGTPKKYVDDDVGDRLNASLKRSPMKSTGKR</sequence>